<dbReference type="RefSeq" id="WP_235252555.1">
    <property type="nucleotide sequence ID" value="NZ_JBBMFN010000013.1"/>
</dbReference>
<keyword evidence="2" id="KW-0238">DNA-binding</keyword>
<evidence type="ECO:0000256" key="3">
    <source>
        <dbReference type="ARBA" id="ARBA00023159"/>
    </source>
</evidence>
<feature type="domain" description="HTH crp-type" evidence="6">
    <location>
        <begin position="149"/>
        <end position="220"/>
    </location>
</feature>
<keyword evidence="1" id="KW-0805">Transcription regulation</keyword>
<comment type="caution">
    <text evidence="7">The sequence shown here is derived from an EMBL/GenBank/DDBJ whole genome shotgun (WGS) entry which is preliminary data.</text>
</comment>
<evidence type="ECO:0000259" key="5">
    <source>
        <dbReference type="PROSITE" id="PS50042"/>
    </source>
</evidence>
<feature type="domain" description="Cyclic nucleotide-binding" evidence="5">
    <location>
        <begin position="34"/>
        <end position="116"/>
    </location>
</feature>
<dbReference type="Pfam" id="PF13545">
    <property type="entry name" value="HTH_Crp_2"/>
    <property type="match status" value="1"/>
</dbReference>
<evidence type="ECO:0000256" key="1">
    <source>
        <dbReference type="ARBA" id="ARBA00023015"/>
    </source>
</evidence>
<dbReference type="Pfam" id="PF00027">
    <property type="entry name" value="cNMP_binding"/>
    <property type="match status" value="1"/>
</dbReference>
<proteinExistence type="predicted"/>
<reference evidence="7 8" key="1">
    <citation type="submission" date="2024-03" db="EMBL/GenBank/DDBJ databases">
        <title>Human intestinal bacterial collection.</title>
        <authorList>
            <person name="Pauvert C."/>
            <person name="Hitch T.C.A."/>
            <person name="Clavel T."/>
        </authorList>
    </citation>
    <scope>NUCLEOTIDE SEQUENCE [LARGE SCALE GENOMIC DNA]</scope>
    <source>
        <strain evidence="7 8">CLA-SR-H024</strain>
    </source>
</reference>
<accession>A0ABV1EWT6</accession>
<dbReference type="CDD" id="cd00038">
    <property type="entry name" value="CAP_ED"/>
    <property type="match status" value="1"/>
</dbReference>
<keyword evidence="3" id="KW-0010">Activator</keyword>
<name>A0ABV1EWT6_9BACI</name>
<evidence type="ECO:0000259" key="6">
    <source>
        <dbReference type="PROSITE" id="PS51063"/>
    </source>
</evidence>
<sequence length="237" mass="27418">MKEIGNVEQVEEYMRKFQLEAIFPEKLKVHLHLYAFNQGEFICTQGQASEYLYILVDGKMKIYTTTAEGKTLILSFKTPIEMVGDVEYVRNTDILNTVEAITDVVVIGVHKRHLKQYASDYAPFLQFLLDIITKKFYIKSNSMRFNLFYPVEVRLASYLLSVSFDKEDPLYNQERNEINLKDTANLIGTSYRHLNRVIQQFCQDGLIKRKKGFIVVKNRDGLTSLAGKSIYEEGLGE</sequence>
<dbReference type="InterPro" id="IPR012318">
    <property type="entry name" value="HTH_CRP"/>
</dbReference>
<evidence type="ECO:0000313" key="8">
    <source>
        <dbReference type="Proteomes" id="UP001465426"/>
    </source>
</evidence>
<evidence type="ECO:0000256" key="2">
    <source>
        <dbReference type="ARBA" id="ARBA00023125"/>
    </source>
</evidence>
<dbReference type="PANTHER" id="PTHR24567:SF26">
    <property type="entry name" value="REGULATORY PROTEIN YEIL"/>
    <property type="match status" value="1"/>
</dbReference>
<dbReference type="InterPro" id="IPR014710">
    <property type="entry name" value="RmlC-like_jellyroll"/>
</dbReference>
<dbReference type="SUPFAM" id="SSF51206">
    <property type="entry name" value="cAMP-binding domain-like"/>
    <property type="match status" value="1"/>
</dbReference>
<dbReference type="PANTHER" id="PTHR24567">
    <property type="entry name" value="CRP FAMILY TRANSCRIPTIONAL REGULATORY PROTEIN"/>
    <property type="match status" value="1"/>
</dbReference>
<gene>
    <name evidence="7" type="ORF">WMO63_07655</name>
</gene>
<dbReference type="InterPro" id="IPR018490">
    <property type="entry name" value="cNMP-bd_dom_sf"/>
</dbReference>
<evidence type="ECO:0000313" key="7">
    <source>
        <dbReference type="EMBL" id="MEQ2465541.1"/>
    </source>
</evidence>
<dbReference type="InterPro" id="IPR036390">
    <property type="entry name" value="WH_DNA-bd_sf"/>
</dbReference>
<dbReference type="PROSITE" id="PS50042">
    <property type="entry name" value="CNMP_BINDING_3"/>
    <property type="match status" value="1"/>
</dbReference>
<dbReference type="Gene3D" id="2.60.120.10">
    <property type="entry name" value="Jelly Rolls"/>
    <property type="match status" value="1"/>
</dbReference>
<organism evidence="7 8">
    <name type="scientific">Niallia hominis</name>
    <dbReference type="NCBI Taxonomy" id="3133173"/>
    <lineage>
        <taxon>Bacteria</taxon>
        <taxon>Bacillati</taxon>
        <taxon>Bacillota</taxon>
        <taxon>Bacilli</taxon>
        <taxon>Bacillales</taxon>
        <taxon>Bacillaceae</taxon>
        <taxon>Niallia</taxon>
    </lineage>
</organism>
<dbReference type="SUPFAM" id="SSF46785">
    <property type="entry name" value="Winged helix' DNA-binding domain"/>
    <property type="match status" value="1"/>
</dbReference>
<dbReference type="Proteomes" id="UP001465426">
    <property type="component" value="Unassembled WGS sequence"/>
</dbReference>
<dbReference type="InterPro" id="IPR000595">
    <property type="entry name" value="cNMP-bd_dom"/>
</dbReference>
<keyword evidence="8" id="KW-1185">Reference proteome</keyword>
<evidence type="ECO:0000256" key="4">
    <source>
        <dbReference type="ARBA" id="ARBA00023163"/>
    </source>
</evidence>
<dbReference type="PROSITE" id="PS51063">
    <property type="entry name" value="HTH_CRP_2"/>
    <property type="match status" value="1"/>
</dbReference>
<protein>
    <submittedName>
        <fullName evidence="7">Cyclic nucleotide-binding domain-containing protein</fullName>
    </submittedName>
</protein>
<dbReference type="EMBL" id="JBBMFN010000013">
    <property type="protein sequence ID" value="MEQ2465541.1"/>
    <property type="molecule type" value="Genomic_DNA"/>
</dbReference>
<keyword evidence="4" id="KW-0804">Transcription</keyword>
<dbReference type="InterPro" id="IPR050397">
    <property type="entry name" value="Env_Response_Regulators"/>
</dbReference>